<evidence type="ECO:0000313" key="8">
    <source>
        <dbReference type="EMBL" id="RDT53063.1"/>
    </source>
</evidence>
<comment type="subcellular location">
    <subcellularLocation>
        <location evidence="1">Cell membrane</location>
        <topology evidence="1">Multi-pass membrane protein</topology>
    </subcellularLocation>
</comment>
<feature type="non-terminal residue" evidence="8">
    <location>
        <position position="1"/>
    </location>
</feature>
<reference evidence="8 9" key="1">
    <citation type="submission" date="2018-07" db="EMBL/GenBank/DDBJ databases">
        <title>The use of a cohorting ward and systematic surveillance cultures for the control of a Klebsiella pneumoniae carbapenemase (KPC)-producing Enterobacteriaceae outbreak.</title>
        <authorList>
            <person name="Doi Y."/>
        </authorList>
    </citation>
    <scope>NUCLEOTIDE SEQUENCE [LARGE SCALE GENOMIC DNA]</scope>
    <source>
        <strain evidence="8 9">1-RC-17-04017</strain>
    </source>
</reference>
<dbReference type="AlphaFoldDB" id="A0ABD7GPB6"/>
<dbReference type="RefSeq" id="WP_205744073.1">
    <property type="nucleotide sequence ID" value="NZ_QRBW01000274.1"/>
</dbReference>
<keyword evidence="3 6" id="KW-0812">Transmembrane</keyword>
<feature type="domain" description="MASE1" evidence="7">
    <location>
        <begin position="2"/>
        <end position="88"/>
    </location>
</feature>
<evidence type="ECO:0000256" key="6">
    <source>
        <dbReference type="SAM" id="Phobius"/>
    </source>
</evidence>
<evidence type="ECO:0000256" key="3">
    <source>
        <dbReference type="ARBA" id="ARBA00022692"/>
    </source>
</evidence>
<feature type="transmembrane region" description="Helical" evidence="6">
    <location>
        <begin position="58"/>
        <end position="80"/>
    </location>
</feature>
<keyword evidence="4 6" id="KW-1133">Transmembrane helix</keyword>
<organism evidence="8 9">
    <name type="scientific">Enterobacter roggenkampii</name>
    <dbReference type="NCBI Taxonomy" id="1812935"/>
    <lineage>
        <taxon>Bacteria</taxon>
        <taxon>Pseudomonadati</taxon>
        <taxon>Pseudomonadota</taxon>
        <taxon>Gammaproteobacteria</taxon>
        <taxon>Enterobacterales</taxon>
        <taxon>Enterobacteriaceae</taxon>
        <taxon>Enterobacter</taxon>
        <taxon>Enterobacter cloacae complex</taxon>
    </lineage>
</organism>
<gene>
    <name evidence="8" type="ORF">DXF87_25860</name>
</gene>
<feature type="non-terminal residue" evidence="8">
    <location>
        <position position="88"/>
    </location>
</feature>
<dbReference type="InterPro" id="IPR007895">
    <property type="entry name" value="MASE1"/>
</dbReference>
<evidence type="ECO:0000256" key="1">
    <source>
        <dbReference type="ARBA" id="ARBA00004651"/>
    </source>
</evidence>
<sequence length="88" mass="9670">VLLPVLSVANTLTQLGDGIVALYYLPLSFLLALMLFFGLEALPGVVVSLFLRYYPSVGLFETVAGILHFIVPLVLSWGGYRVFAPRRN</sequence>
<proteinExistence type="predicted"/>
<evidence type="ECO:0000259" key="7">
    <source>
        <dbReference type="Pfam" id="PF05231"/>
    </source>
</evidence>
<evidence type="ECO:0000256" key="5">
    <source>
        <dbReference type="ARBA" id="ARBA00023136"/>
    </source>
</evidence>
<keyword evidence="2" id="KW-1003">Cell membrane</keyword>
<dbReference type="Proteomes" id="UP000255291">
    <property type="component" value="Unassembled WGS sequence"/>
</dbReference>
<feature type="transmembrane region" description="Helical" evidence="6">
    <location>
        <begin position="20"/>
        <end position="51"/>
    </location>
</feature>
<dbReference type="GO" id="GO:0005886">
    <property type="term" value="C:plasma membrane"/>
    <property type="evidence" value="ECO:0007669"/>
    <property type="project" value="UniProtKB-SubCell"/>
</dbReference>
<dbReference type="EMBL" id="QRBW01000274">
    <property type="protein sequence ID" value="RDT53063.1"/>
    <property type="molecule type" value="Genomic_DNA"/>
</dbReference>
<accession>A0ABD7GPB6</accession>
<protein>
    <submittedName>
        <fullName evidence="8">Sensor domain-containing phosphodiesterase</fullName>
    </submittedName>
</protein>
<evidence type="ECO:0000256" key="2">
    <source>
        <dbReference type="ARBA" id="ARBA00022475"/>
    </source>
</evidence>
<evidence type="ECO:0000256" key="4">
    <source>
        <dbReference type="ARBA" id="ARBA00022989"/>
    </source>
</evidence>
<name>A0ABD7GPB6_9ENTR</name>
<keyword evidence="5 6" id="KW-0472">Membrane</keyword>
<evidence type="ECO:0000313" key="9">
    <source>
        <dbReference type="Proteomes" id="UP000255291"/>
    </source>
</evidence>
<comment type="caution">
    <text evidence="8">The sequence shown here is derived from an EMBL/GenBank/DDBJ whole genome shotgun (WGS) entry which is preliminary data.</text>
</comment>
<dbReference type="Pfam" id="PF05231">
    <property type="entry name" value="MASE1"/>
    <property type="match status" value="1"/>
</dbReference>